<evidence type="ECO:0000313" key="2">
    <source>
        <dbReference type="Proteomes" id="UP000805193"/>
    </source>
</evidence>
<gene>
    <name evidence="1" type="ORF">HPB47_024295</name>
</gene>
<protein>
    <submittedName>
        <fullName evidence="1">Uncharacterized protein</fullName>
    </submittedName>
</protein>
<keyword evidence="2" id="KW-1185">Reference proteome</keyword>
<comment type="caution">
    <text evidence="1">The sequence shown here is derived from an EMBL/GenBank/DDBJ whole genome shotgun (WGS) entry which is preliminary data.</text>
</comment>
<evidence type="ECO:0000313" key="1">
    <source>
        <dbReference type="EMBL" id="KAG0428736.1"/>
    </source>
</evidence>
<accession>A0AC60Q6N2</accession>
<dbReference type="Proteomes" id="UP000805193">
    <property type="component" value="Unassembled WGS sequence"/>
</dbReference>
<organism evidence="1 2">
    <name type="scientific">Ixodes persulcatus</name>
    <name type="common">Taiga tick</name>
    <dbReference type="NCBI Taxonomy" id="34615"/>
    <lineage>
        <taxon>Eukaryota</taxon>
        <taxon>Metazoa</taxon>
        <taxon>Ecdysozoa</taxon>
        <taxon>Arthropoda</taxon>
        <taxon>Chelicerata</taxon>
        <taxon>Arachnida</taxon>
        <taxon>Acari</taxon>
        <taxon>Parasitiformes</taxon>
        <taxon>Ixodida</taxon>
        <taxon>Ixodoidea</taxon>
        <taxon>Ixodidae</taxon>
        <taxon>Ixodinae</taxon>
        <taxon>Ixodes</taxon>
    </lineage>
</organism>
<reference evidence="1 2" key="1">
    <citation type="journal article" date="2020" name="Cell">
        <title>Large-Scale Comparative Analyses of Tick Genomes Elucidate Their Genetic Diversity and Vector Capacities.</title>
        <authorList>
            <consortium name="Tick Genome and Microbiome Consortium (TIGMIC)"/>
            <person name="Jia N."/>
            <person name="Wang J."/>
            <person name="Shi W."/>
            <person name="Du L."/>
            <person name="Sun Y."/>
            <person name="Zhan W."/>
            <person name="Jiang J.F."/>
            <person name="Wang Q."/>
            <person name="Zhang B."/>
            <person name="Ji P."/>
            <person name="Bell-Sakyi L."/>
            <person name="Cui X.M."/>
            <person name="Yuan T.T."/>
            <person name="Jiang B.G."/>
            <person name="Yang W.F."/>
            <person name="Lam T.T."/>
            <person name="Chang Q.C."/>
            <person name="Ding S.J."/>
            <person name="Wang X.J."/>
            <person name="Zhu J.G."/>
            <person name="Ruan X.D."/>
            <person name="Zhao L."/>
            <person name="Wei J.T."/>
            <person name="Ye R.Z."/>
            <person name="Que T.C."/>
            <person name="Du C.H."/>
            <person name="Zhou Y.H."/>
            <person name="Cheng J.X."/>
            <person name="Dai P.F."/>
            <person name="Guo W.B."/>
            <person name="Han X.H."/>
            <person name="Huang E.J."/>
            <person name="Li L.F."/>
            <person name="Wei W."/>
            <person name="Gao Y.C."/>
            <person name="Liu J.Z."/>
            <person name="Shao H.Z."/>
            <person name="Wang X."/>
            <person name="Wang C.C."/>
            <person name="Yang T.C."/>
            <person name="Huo Q.B."/>
            <person name="Li W."/>
            <person name="Chen H.Y."/>
            <person name="Chen S.E."/>
            <person name="Zhou L.G."/>
            <person name="Ni X.B."/>
            <person name="Tian J.H."/>
            <person name="Sheng Y."/>
            <person name="Liu T."/>
            <person name="Pan Y.S."/>
            <person name="Xia L.Y."/>
            <person name="Li J."/>
            <person name="Zhao F."/>
            <person name="Cao W.C."/>
        </authorList>
    </citation>
    <scope>NUCLEOTIDE SEQUENCE [LARGE SCALE GENOMIC DNA]</scope>
    <source>
        <strain evidence="1">Iper-2018</strain>
    </source>
</reference>
<name>A0AC60Q6N2_IXOPE</name>
<proteinExistence type="predicted"/>
<sequence length="197" mass="21456">MAVFLINNCKFNGCGLTFPTLRELILHIEDTHIGSEMDEEEMTSESDDSNDSWTTQNELISEFIMSAGSTEDKPFACPVPGCKKRYKNVNGIKYHAKNGHKKEAKVKKAHRCHCGKSYKTPQGLRTHTLTQHGAEALVKCSDLVSGLGSGQGHHQGVPRLHPAPLPVVSPTLQQHLLSPLVIRPSVASSFSSVSAEG</sequence>
<dbReference type="EMBL" id="JABSTQ010009489">
    <property type="protein sequence ID" value="KAG0428736.1"/>
    <property type="molecule type" value="Genomic_DNA"/>
</dbReference>